<keyword evidence="3 6" id="KW-0812">Transmembrane</keyword>
<keyword evidence="9" id="KW-1185">Reference proteome</keyword>
<feature type="transmembrane region" description="Helical" evidence="6">
    <location>
        <begin position="713"/>
        <end position="731"/>
    </location>
</feature>
<evidence type="ECO:0000259" key="7">
    <source>
        <dbReference type="Pfam" id="PF02687"/>
    </source>
</evidence>
<evidence type="ECO:0000313" key="8">
    <source>
        <dbReference type="EMBL" id="ADZ81948.1"/>
    </source>
</evidence>
<feature type="transmembrane region" description="Helical" evidence="6">
    <location>
        <begin position="611"/>
        <end position="637"/>
    </location>
</feature>
<feature type="transmembrane region" description="Helical" evidence="6">
    <location>
        <begin position="248"/>
        <end position="269"/>
    </location>
</feature>
<dbReference type="RefSeq" id="WP_013655249.1">
    <property type="nucleotide sequence ID" value="NC_015275.1"/>
</dbReference>
<feature type="transmembrane region" description="Helical" evidence="6">
    <location>
        <begin position="296"/>
        <end position="321"/>
    </location>
</feature>
<organism evidence="8 9">
    <name type="scientific">Cellulosilyticum lentocellum (strain ATCC 49066 / DSM 5427 / NCIMB 11756 / RHM5)</name>
    <name type="common">Clostridium lentocellum</name>
    <dbReference type="NCBI Taxonomy" id="642492"/>
    <lineage>
        <taxon>Bacteria</taxon>
        <taxon>Bacillati</taxon>
        <taxon>Bacillota</taxon>
        <taxon>Clostridia</taxon>
        <taxon>Lachnospirales</taxon>
        <taxon>Cellulosilyticaceae</taxon>
        <taxon>Cellulosilyticum</taxon>
    </lineage>
</organism>
<gene>
    <name evidence="8" type="ordered locus">Clole_0194</name>
</gene>
<dbReference type="InterPro" id="IPR038766">
    <property type="entry name" value="Membrane_comp_ABC_pdt"/>
</dbReference>
<dbReference type="HOGENOM" id="CLU_005531_1_0_9"/>
<keyword evidence="2" id="KW-1003">Cell membrane</keyword>
<evidence type="ECO:0000256" key="2">
    <source>
        <dbReference type="ARBA" id="ARBA00022475"/>
    </source>
</evidence>
<dbReference type="STRING" id="642492.Clole_0194"/>
<feature type="transmembrane region" description="Helical" evidence="6">
    <location>
        <begin position="341"/>
        <end position="364"/>
    </location>
</feature>
<sequence>MNFKRMLRDFKANKIKNLSFILLIILSSMVIIGFNRSSTSYILAVDKFYMDYHAEDGEFTLESPLSAKQIRTLENRFQLTLEEVLLTDIKLKTLPNEPILRVFSMDRSINQVALLDGIFPSSSEEILLDSKFAEALGYQIGDSITLSGASFRISGYGISPDYVYTLKNPGDFMGMANSFGIAYLAPDGYERVKQKNAEATLYSYQTTAKDTTSFKIYLQKNLSLVSFLERKDNSRMTTVYNDASAPSLISLIMGVLLLCIIGFIISISIRNTIQSESQIIGILYAQGINARELLSYYLMLPTLLVVIGAVIGYLLGLVISGPLLILQSSQYTVPHVILVTPWYLVVIGIIVPITLTLDITFIYVRKALQQTPLSLLRGSHSNMKVSRVEMLFSFGNFSFFKRFRLKAMMREFGSILALFLGATLSMFILFTGLYMKDSCVDYMNELPNSIPYDNLYTFYSPKDLHKYSQQGELTALYNVKFNYKGVNKNLTLQGINPQSAFFNMPELQTLGQHEILISPSVYYKFGIQVGDTLTLYDDQDSDKTYQVCVKGLAPYDYGLYLYTSLPNYHHILDLHQNSSNALMTYSPLHIKDTKVLSETNKQKIVDGMKNFTMLITAFTSIIIVVASIILIVVIYMLMKMMIDKGKVNISMVKIFGYHPKEVSALYLRGNYFFLLIGYLLAIPASYNLTKLFFDSIFESMDQYILPSLNPFSYVLGFVMMTLSYAFTTLLLKNNLNQISLTEALKNRE</sequence>
<keyword evidence="4 6" id="KW-1133">Transmembrane helix</keyword>
<dbReference type="EMBL" id="CP002582">
    <property type="protein sequence ID" value="ADZ81948.1"/>
    <property type="molecule type" value="Genomic_DNA"/>
</dbReference>
<comment type="subcellular location">
    <subcellularLocation>
        <location evidence="1">Cell membrane</location>
        <topology evidence="1">Multi-pass membrane protein</topology>
    </subcellularLocation>
</comment>
<proteinExistence type="predicted"/>
<evidence type="ECO:0000256" key="3">
    <source>
        <dbReference type="ARBA" id="ARBA00022692"/>
    </source>
</evidence>
<evidence type="ECO:0000313" key="9">
    <source>
        <dbReference type="Proteomes" id="UP000008467"/>
    </source>
</evidence>
<accession>F2JI04</accession>
<reference evidence="8 9" key="1">
    <citation type="journal article" date="2011" name="J. Bacteriol.">
        <title>Complete genome sequence of the cellulose-degrading bacterium Cellulosilyticum lentocellum.</title>
        <authorList>
            <consortium name="US DOE Joint Genome Institute"/>
            <person name="Miller D.A."/>
            <person name="Suen G."/>
            <person name="Bruce D."/>
            <person name="Copeland A."/>
            <person name="Cheng J.F."/>
            <person name="Detter C."/>
            <person name="Goodwin L.A."/>
            <person name="Han C.S."/>
            <person name="Hauser L.J."/>
            <person name="Land M.L."/>
            <person name="Lapidus A."/>
            <person name="Lucas S."/>
            <person name="Meincke L."/>
            <person name="Pitluck S."/>
            <person name="Tapia R."/>
            <person name="Teshima H."/>
            <person name="Woyke T."/>
            <person name="Fox B.G."/>
            <person name="Angert E.R."/>
            <person name="Currie C.R."/>
        </authorList>
    </citation>
    <scope>NUCLEOTIDE SEQUENCE [LARGE SCALE GENOMIC DNA]</scope>
    <source>
        <strain evidence="9">ATCC 49066 / DSM 5427 / NCIMB 11756 / RHM5</strain>
    </source>
</reference>
<feature type="domain" description="ABC3 transporter permease C-terminal" evidence="7">
    <location>
        <begin position="252"/>
        <end position="372"/>
    </location>
</feature>
<dbReference type="InterPro" id="IPR003838">
    <property type="entry name" value="ABC3_permease_C"/>
</dbReference>
<dbReference type="AlphaFoldDB" id="F2JI04"/>
<evidence type="ECO:0000256" key="4">
    <source>
        <dbReference type="ARBA" id="ARBA00022989"/>
    </source>
</evidence>
<dbReference type="PANTHER" id="PTHR30287">
    <property type="entry name" value="MEMBRANE COMPONENT OF PREDICTED ABC SUPERFAMILY METABOLITE UPTAKE TRANSPORTER"/>
    <property type="match status" value="1"/>
</dbReference>
<dbReference type="KEGG" id="cle:Clole_0194"/>
<dbReference type="Proteomes" id="UP000008467">
    <property type="component" value="Chromosome"/>
</dbReference>
<evidence type="ECO:0000256" key="5">
    <source>
        <dbReference type="ARBA" id="ARBA00023136"/>
    </source>
</evidence>
<dbReference type="eggNOG" id="COG0577">
    <property type="taxonomic scope" value="Bacteria"/>
</dbReference>
<evidence type="ECO:0000256" key="6">
    <source>
        <dbReference type="SAM" id="Phobius"/>
    </source>
</evidence>
<dbReference type="PANTHER" id="PTHR30287:SF1">
    <property type="entry name" value="INNER MEMBRANE PROTEIN"/>
    <property type="match status" value="1"/>
</dbReference>
<keyword evidence="5 6" id="KW-0472">Membrane</keyword>
<dbReference type="GO" id="GO:0005886">
    <property type="term" value="C:plasma membrane"/>
    <property type="evidence" value="ECO:0007669"/>
    <property type="project" value="UniProtKB-SubCell"/>
</dbReference>
<name>F2JI04_CELLD</name>
<feature type="transmembrane region" description="Helical" evidence="6">
    <location>
        <begin position="412"/>
        <end position="435"/>
    </location>
</feature>
<feature type="domain" description="ABC3 transporter permease C-terminal" evidence="7">
    <location>
        <begin position="621"/>
        <end position="731"/>
    </location>
</feature>
<evidence type="ECO:0000256" key="1">
    <source>
        <dbReference type="ARBA" id="ARBA00004651"/>
    </source>
</evidence>
<feature type="transmembrane region" description="Helical" evidence="6">
    <location>
        <begin position="671"/>
        <end position="693"/>
    </location>
</feature>
<dbReference type="Pfam" id="PF02687">
    <property type="entry name" value="FtsX"/>
    <property type="match status" value="2"/>
</dbReference>
<protein>
    <recommendedName>
        <fullName evidence="7">ABC3 transporter permease C-terminal domain-containing protein</fullName>
    </recommendedName>
</protein>